<evidence type="ECO:0000313" key="6">
    <source>
        <dbReference type="Proteomes" id="UP000324800"/>
    </source>
</evidence>
<proteinExistence type="predicted"/>
<dbReference type="PROSITE" id="PS50004">
    <property type="entry name" value="C2"/>
    <property type="match status" value="1"/>
</dbReference>
<name>A0A5J4VY56_9EUKA</name>
<evidence type="ECO:0000259" key="4">
    <source>
        <dbReference type="PROSITE" id="PS50004"/>
    </source>
</evidence>
<dbReference type="InterPro" id="IPR035892">
    <property type="entry name" value="C2_domain_sf"/>
</dbReference>
<dbReference type="PANTHER" id="PTHR45911:SF4">
    <property type="entry name" value="MULTIPLE C2 AND TRANSMEMBRANE DOMAIN-CONTAINING PROTEIN"/>
    <property type="match status" value="1"/>
</dbReference>
<accession>A0A5J4VY56</accession>
<dbReference type="Proteomes" id="UP000324800">
    <property type="component" value="Unassembled WGS sequence"/>
</dbReference>
<feature type="region of interest" description="Disordered" evidence="3">
    <location>
        <begin position="212"/>
        <end position="232"/>
    </location>
</feature>
<evidence type="ECO:0000256" key="1">
    <source>
        <dbReference type="ARBA" id="ARBA00022723"/>
    </source>
</evidence>
<organism evidence="5 6">
    <name type="scientific">Streblomastix strix</name>
    <dbReference type="NCBI Taxonomy" id="222440"/>
    <lineage>
        <taxon>Eukaryota</taxon>
        <taxon>Metamonada</taxon>
        <taxon>Preaxostyla</taxon>
        <taxon>Oxymonadida</taxon>
        <taxon>Streblomastigidae</taxon>
        <taxon>Streblomastix</taxon>
    </lineage>
</organism>
<evidence type="ECO:0000256" key="3">
    <source>
        <dbReference type="SAM" id="MobiDB-lite"/>
    </source>
</evidence>
<sequence length="232" mass="26001">LSPLKNCLVALTCQFEGVNKQFGKDVGQIDLEVGYKISSNEEEDQVDNKVDKEQQPQSEQKDNVEEKEIKRDIQVEQEQEEYEQGQIIITIIGVKNVAAMDSNGKSDPYVKIILADKTERTKKVADTLNAEYNQTFNFAFDPSSTQERDLKLELWDHDTMSDDDQIGKVSLPFLPYKNNKQKASFTFTGVNKLYGKDVGVVDIDIIYDTSTQTKNNELSTEGQQGTGGEGGA</sequence>
<dbReference type="EMBL" id="SNRW01004346">
    <property type="protein sequence ID" value="KAA6387508.1"/>
    <property type="molecule type" value="Genomic_DNA"/>
</dbReference>
<dbReference type="PRINTS" id="PR00360">
    <property type="entry name" value="C2DOMAIN"/>
</dbReference>
<keyword evidence="1" id="KW-0479">Metal-binding</keyword>
<dbReference type="AlphaFoldDB" id="A0A5J4VY56"/>
<reference evidence="5 6" key="1">
    <citation type="submission" date="2019-03" db="EMBL/GenBank/DDBJ databases">
        <title>Single cell metagenomics reveals metabolic interactions within the superorganism composed of flagellate Streblomastix strix and complex community of Bacteroidetes bacteria on its surface.</title>
        <authorList>
            <person name="Treitli S.C."/>
            <person name="Kolisko M."/>
            <person name="Husnik F."/>
            <person name="Keeling P."/>
            <person name="Hampl V."/>
        </authorList>
    </citation>
    <scope>NUCLEOTIDE SEQUENCE [LARGE SCALE GENOMIC DNA]</scope>
    <source>
        <strain evidence="5">ST1C</strain>
    </source>
</reference>
<dbReference type="Pfam" id="PF00168">
    <property type="entry name" value="C2"/>
    <property type="match status" value="1"/>
</dbReference>
<dbReference type="Gene3D" id="2.60.40.150">
    <property type="entry name" value="C2 domain"/>
    <property type="match status" value="1"/>
</dbReference>
<comment type="caution">
    <text evidence="5">The sequence shown here is derived from an EMBL/GenBank/DDBJ whole genome shotgun (WGS) entry which is preliminary data.</text>
</comment>
<dbReference type="SMART" id="SM00239">
    <property type="entry name" value="C2"/>
    <property type="match status" value="1"/>
</dbReference>
<feature type="compositionally biased region" description="Basic and acidic residues" evidence="3">
    <location>
        <begin position="46"/>
        <end position="68"/>
    </location>
</feature>
<feature type="domain" description="C2" evidence="4">
    <location>
        <begin position="69"/>
        <end position="187"/>
    </location>
</feature>
<feature type="non-terminal residue" evidence="5">
    <location>
        <position position="1"/>
    </location>
</feature>
<evidence type="ECO:0000256" key="2">
    <source>
        <dbReference type="ARBA" id="ARBA00022837"/>
    </source>
</evidence>
<evidence type="ECO:0000313" key="5">
    <source>
        <dbReference type="EMBL" id="KAA6387508.1"/>
    </source>
</evidence>
<gene>
    <name evidence="5" type="ORF">EZS28_016963</name>
</gene>
<protein>
    <recommendedName>
        <fullName evidence="4">C2 domain-containing protein</fullName>
    </recommendedName>
</protein>
<dbReference type="SUPFAM" id="SSF49562">
    <property type="entry name" value="C2 domain (Calcium/lipid-binding domain, CaLB)"/>
    <property type="match status" value="1"/>
</dbReference>
<dbReference type="GO" id="GO:0005509">
    <property type="term" value="F:calcium ion binding"/>
    <property type="evidence" value="ECO:0007669"/>
    <property type="project" value="TreeGrafter"/>
</dbReference>
<dbReference type="GO" id="GO:0016020">
    <property type="term" value="C:membrane"/>
    <property type="evidence" value="ECO:0007669"/>
    <property type="project" value="TreeGrafter"/>
</dbReference>
<keyword evidence="2" id="KW-0106">Calcium</keyword>
<dbReference type="CDD" id="cd00030">
    <property type="entry name" value="C2"/>
    <property type="match status" value="1"/>
</dbReference>
<feature type="region of interest" description="Disordered" evidence="3">
    <location>
        <begin position="38"/>
        <end position="68"/>
    </location>
</feature>
<dbReference type="InterPro" id="IPR000008">
    <property type="entry name" value="C2_dom"/>
</dbReference>
<dbReference type="OrthoDB" id="270970at2759"/>
<dbReference type="PANTHER" id="PTHR45911">
    <property type="entry name" value="C2 DOMAIN-CONTAINING PROTEIN"/>
    <property type="match status" value="1"/>
</dbReference>